<accession>A0AA88NW85</accession>
<evidence type="ECO:0000313" key="1">
    <source>
        <dbReference type="EMBL" id="KAK2868672.1"/>
    </source>
</evidence>
<dbReference type="AlphaFoldDB" id="A0AA88NW85"/>
<comment type="caution">
    <text evidence="1">The sequence shown here is derived from an EMBL/GenBank/DDBJ whole genome shotgun (WGS) entry which is preliminary data.</text>
</comment>
<dbReference type="Proteomes" id="UP001187315">
    <property type="component" value="Unassembled WGS sequence"/>
</dbReference>
<proteinExistence type="predicted"/>
<gene>
    <name evidence="1" type="ORF">Q7C36_000543</name>
</gene>
<protein>
    <submittedName>
        <fullName evidence="1">Uncharacterized protein</fullName>
    </submittedName>
</protein>
<keyword evidence="2" id="KW-1185">Reference proteome</keyword>
<name>A0AA88NW85_TACVA</name>
<organism evidence="1 2">
    <name type="scientific">Tachysurus vachellii</name>
    <name type="common">Darkbarbel catfish</name>
    <name type="synonym">Pelteobagrus vachellii</name>
    <dbReference type="NCBI Taxonomy" id="175792"/>
    <lineage>
        <taxon>Eukaryota</taxon>
        <taxon>Metazoa</taxon>
        <taxon>Chordata</taxon>
        <taxon>Craniata</taxon>
        <taxon>Vertebrata</taxon>
        <taxon>Euteleostomi</taxon>
        <taxon>Actinopterygii</taxon>
        <taxon>Neopterygii</taxon>
        <taxon>Teleostei</taxon>
        <taxon>Ostariophysi</taxon>
        <taxon>Siluriformes</taxon>
        <taxon>Bagridae</taxon>
        <taxon>Tachysurus</taxon>
    </lineage>
</organism>
<evidence type="ECO:0000313" key="2">
    <source>
        <dbReference type="Proteomes" id="UP001187315"/>
    </source>
</evidence>
<dbReference type="EMBL" id="JAVHJS010000001">
    <property type="protein sequence ID" value="KAK2868672.1"/>
    <property type="molecule type" value="Genomic_DNA"/>
</dbReference>
<sequence length="96" mass="10416">MSGTDERQSVKEREGARLGEAWHWAGIGVCWRGAPSGRGVHGRRSRVLPDSMNNKNGAAAVAVATASSSSFLRSHRDFDTSYEPDNIAFQLSPKLT</sequence>
<reference evidence="1" key="1">
    <citation type="submission" date="2023-08" db="EMBL/GenBank/DDBJ databases">
        <title>Pelteobagrus vachellii genome.</title>
        <authorList>
            <person name="Liu H."/>
        </authorList>
    </citation>
    <scope>NUCLEOTIDE SEQUENCE</scope>
    <source>
        <strain evidence="1">PRFRI_2022a</strain>
        <tissue evidence="1">Muscle</tissue>
    </source>
</reference>